<gene>
    <name evidence="3" type="ORF">IQ10_01469</name>
</gene>
<feature type="transmembrane region" description="Helical" evidence="1">
    <location>
        <begin position="79"/>
        <end position="95"/>
    </location>
</feature>
<feature type="transmembrane region" description="Helical" evidence="1">
    <location>
        <begin position="39"/>
        <end position="58"/>
    </location>
</feature>
<feature type="transmembrane region" description="Helical" evidence="1">
    <location>
        <begin position="101"/>
        <end position="118"/>
    </location>
</feature>
<keyword evidence="1" id="KW-1133">Transmembrane helix</keyword>
<dbReference type="Pfam" id="PF07331">
    <property type="entry name" value="TctB"/>
    <property type="match status" value="1"/>
</dbReference>
<organism evidence="3 4">
    <name type="scientific">Halalkalibacter nanhaiisediminis</name>
    <dbReference type="NCBI Taxonomy" id="688079"/>
    <lineage>
        <taxon>Bacteria</taxon>
        <taxon>Bacillati</taxon>
        <taxon>Bacillota</taxon>
        <taxon>Bacilli</taxon>
        <taxon>Bacillales</taxon>
        <taxon>Bacillaceae</taxon>
        <taxon>Halalkalibacter</taxon>
    </lineage>
</organism>
<reference evidence="3 4" key="1">
    <citation type="journal article" date="2015" name="Stand. Genomic Sci.">
        <title>Genomic Encyclopedia of Bacterial and Archaeal Type Strains, Phase III: the genomes of soil and plant-associated and newly described type strains.</title>
        <authorList>
            <person name="Whitman W.B."/>
            <person name="Woyke T."/>
            <person name="Klenk H.P."/>
            <person name="Zhou Y."/>
            <person name="Lilburn T.G."/>
            <person name="Beck B.J."/>
            <person name="De Vos P."/>
            <person name="Vandamme P."/>
            <person name="Eisen J.A."/>
            <person name="Garrity G."/>
            <person name="Hugenholtz P."/>
            <person name="Kyrpides N.C."/>
        </authorList>
    </citation>
    <scope>NUCLEOTIDE SEQUENCE [LARGE SCALE GENOMIC DNA]</scope>
    <source>
        <strain evidence="3 4">CGMCC 1.10116</strain>
    </source>
</reference>
<feature type="transmembrane region" description="Helical" evidence="1">
    <location>
        <begin position="125"/>
        <end position="147"/>
    </location>
</feature>
<dbReference type="Proteomes" id="UP000315711">
    <property type="component" value="Unassembled WGS sequence"/>
</dbReference>
<evidence type="ECO:0000259" key="2">
    <source>
        <dbReference type="Pfam" id="PF07331"/>
    </source>
</evidence>
<evidence type="ECO:0000256" key="1">
    <source>
        <dbReference type="SAM" id="Phobius"/>
    </source>
</evidence>
<name>A0A562QPY9_9BACI</name>
<dbReference type="RefSeq" id="WP_144449786.1">
    <property type="nucleotide sequence ID" value="NZ_VLKZ01000003.1"/>
</dbReference>
<feature type="transmembrane region" description="Helical" evidence="1">
    <location>
        <begin position="7"/>
        <end position="27"/>
    </location>
</feature>
<comment type="caution">
    <text evidence="3">The sequence shown here is derived from an EMBL/GenBank/DDBJ whole genome shotgun (WGS) entry which is preliminary data.</text>
</comment>
<evidence type="ECO:0000313" key="3">
    <source>
        <dbReference type="EMBL" id="TWI58136.1"/>
    </source>
</evidence>
<dbReference type="InterPro" id="IPR009936">
    <property type="entry name" value="DUF1468"/>
</dbReference>
<keyword evidence="1" id="KW-0472">Membrane</keyword>
<accession>A0A562QPY9</accession>
<proteinExistence type="predicted"/>
<feature type="domain" description="DUF1468" evidence="2">
    <location>
        <begin position="10"/>
        <end position="148"/>
    </location>
</feature>
<keyword evidence="4" id="KW-1185">Reference proteome</keyword>
<dbReference type="AlphaFoldDB" id="A0A562QPY9"/>
<dbReference type="EMBL" id="VLKZ01000003">
    <property type="protein sequence ID" value="TWI58136.1"/>
    <property type="molecule type" value="Genomic_DNA"/>
</dbReference>
<sequence length="148" mass="16695">MNPKRDAFMGTLMLVIGLFILYLSITMERQEFTDPASGSFIPGLVSVIMIGCGVNVLVRRKRSIESGIIEKKKNDSSHLYTVGLFFLITLLFVISLSFLPFTLAAFLFLFILFFILKGMSIKRNLFISVGTVAVIYFVFESVFQIVFP</sequence>
<dbReference type="OrthoDB" id="2970502at2"/>
<protein>
    <submittedName>
        <fullName evidence="3">Tripartite tricarboxylate transporter TctB family protein</fullName>
    </submittedName>
</protein>
<evidence type="ECO:0000313" key="4">
    <source>
        <dbReference type="Proteomes" id="UP000315711"/>
    </source>
</evidence>
<keyword evidence="1" id="KW-0812">Transmembrane</keyword>